<gene>
    <name evidence="2" type="ORF">EVJ48_02830</name>
</gene>
<evidence type="ECO:0000313" key="3">
    <source>
        <dbReference type="Proteomes" id="UP000322454"/>
    </source>
</evidence>
<protein>
    <submittedName>
        <fullName evidence="2">Uncharacterized protein</fullName>
    </submittedName>
</protein>
<accession>A0A520XFB1</accession>
<dbReference type="Proteomes" id="UP000322454">
    <property type="component" value="Unassembled WGS sequence"/>
</dbReference>
<dbReference type="EMBL" id="SHMQ01000005">
    <property type="protein sequence ID" value="RZV39873.1"/>
    <property type="molecule type" value="Genomic_DNA"/>
</dbReference>
<reference evidence="2 3" key="1">
    <citation type="submission" date="2019-01" db="EMBL/GenBank/DDBJ databases">
        <title>Insights into ecological role of a new deltaproteobacterial order Candidatus Sinidesulfobacterales (Sva0485) by metagenomics and metatranscriptomics.</title>
        <authorList>
            <person name="Tan S."/>
            <person name="Liu J."/>
            <person name="Fang Y."/>
            <person name="Hedlund B."/>
            <person name="Lian Z.-H."/>
            <person name="Huang L.-Y."/>
            <person name="Li J.-T."/>
            <person name="Huang L.-N."/>
            <person name="Li W.-J."/>
            <person name="Jiang H.-C."/>
            <person name="Dong H.-L."/>
            <person name="Shu W.-S."/>
        </authorList>
    </citation>
    <scope>NUCLEOTIDE SEQUENCE [LARGE SCALE GENOMIC DNA]</scope>
    <source>
        <strain evidence="2">AP4</strain>
    </source>
</reference>
<comment type="caution">
    <text evidence="2">The sequence shown here is derived from an EMBL/GenBank/DDBJ whole genome shotgun (WGS) entry which is preliminary data.</text>
</comment>
<keyword evidence="1" id="KW-0175">Coiled coil</keyword>
<name>A0A520XFB1_9DELT</name>
<sequence>MTITNQKFESIKELIESYLFDDSFQSDFIYFSDKAIREYIETKVGESLLRSGDLFSGNFERKVLREIKEKFLNLLEALNKENKRASDLTVNAVNALREFKNNGVCEISANMRKNLSEEESSELIDFIPDSDFFKLEAGEEYDDAGLFGNCLEGNDKVYISSRRAYKKNEKRIKQEPVQPLLF</sequence>
<evidence type="ECO:0000313" key="2">
    <source>
        <dbReference type="EMBL" id="RZV39873.1"/>
    </source>
</evidence>
<evidence type="ECO:0000256" key="1">
    <source>
        <dbReference type="SAM" id="Coils"/>
    </source>
</evidence>
<feature type="coiled-coil region" evidence="1">
    <location>
        <begin position="61"/>
        <end position="88"/>
    </location>
</feature>
<dbReference type="AlphaFoldDB" id="A0A520XFB1"/>
<organism evidence="2 3">
    <name type="scientific">Candidatus Acidulodesulfobacterium acidiphilum</name>
    <dbReference type="NCBI Taxonomy" id="2597224"/>
    <lineage>
        <taxon>Bacteria</taxon>
        <taxon>Deltaproteobacteria</taxon>
        <taxon>Candidatus Acidulodesulfobacterales</taxon>
        <taxon>Candidatus Acidulodesulfobacterium</taxon>
    </lineage>
</organism>
<proteinExistence type="predicted"/>